<dbReference type="AlphaFoldDB" id="A0A0K8WLZ5"/>
<accession>A0A0K8WLZ5</accession>
<gene>
    <name evidence="1" type="ORF">c0_g1_i7</name>
</gene>
<reference evidence="1" key="1">
    <citation type="submission" date="2015-06" db="EMBL/GenBank/DDBJ databases">
        <authorList>
            <person name="Hoefler B.C."/>
            <person name="Straight P.D."/>
        </authorList>
    </citation>
    <scope>NUCLEOTIDE SEQUENCE</scope>
</reference>
<dbReference type="EMBL" id="GDHF01000235">
    <property type="protein sequence ID" value="JAI52079.1"/>
    <property type="molecule type" value="Transcribed_RNA"/>
</dbReference>
<name>A0A0K8WLZ5_BACLA</name>
<protein>
    <submittedName>
        <fullName evidence="1">Uncharacterized protein</fullName>
    </submittedName>
</protein>
<evidence type="ECO:0000313" key="1">
    <source>
        <dbReference type="EMBL" id="JAI52079.1"/>
    </source>
</evidence>
<proteinExistence type="predicted"/>
<sequence length="213" mass="24731">MTNFVRSPSQHCQLLTLKHQHFKYSATMDFANSNIQIKSEKIQSRDMHLKRRREFEAEFNLHIKRLRRGEDVTLAEENSSENEVKAPMVHIPQYPLKRPEPGKRDMVDDLLQGIRKEQENEQNTNGSRIRRQLNFNDLALLLPNRMSINDADYGLSRTSSIEAEPMDDLDSSNTLNSEESFQRALNTFFANQSGDGFNYYTDTASHFGRNSIF</sequence>
<organism evidence="1">
    <name type="scientific">Bactrocera latifrons</name>
    <name type="common">Malaysian fruit fly</name>
    <name type="synonym">Chaetodacus latifrons</name>
    <dbReference type="NCBI Taxonomy" id="174628"/>
    <lineage>
        <taxon>Eukaryota</taxon>
        <taxon>Metazoa</taxon>
        <taxon>Ecdysozoa</taxon>
        <taxon>Arthropoda</taxon>
        <taxon>Hexapoda</taxon>
        <taxon>Insecta</taxon>
        <taxon>Pterygota</taxon>
        <taxon>Neoptera</taxon>
        <taxon>Endopterygota</taxon>
        <taxon>Diptera</taxon>
        <taxon>Brachycera</taxon>
        <taxon>Muscomorpha</taxon>
        <taxon>Tephritoidea</taxon>
        <taxon>Tephritidae</taxon>
        <taxon>Bactrocera</taxon>
        <taxon>Bactrocera</taxon>
    </lineage>
</organism>